<accession>A0A553DQP2</accession>
<dbReference type="PANTHER" id="PTHR46558:SF11">
    <property type="entry name" value="HTH-TYPE TRANSCRIPTIONAL REGULATOR XRE"/>
    <property type="match status" value="1"/>
</dbReference>
<dbReference type="Gene3D" id="1.10.260.40">
    <property type="entry name" value="lambda repressor-like DNA-binding domains"/>
    <property type="match status" value="1"/>
</dbReference>
<comment type="caution">
    <text evidence="3">The sequence shown here is derived from an EMBL/GenBank/DDBJ whole genome shotgun (WGS) entry which is preliminary data.</text>
</comment>
<feature type="domain" description="HTH cro/C1-type" evidence="2">
    <location>
        <begin position="7"/>
        <end position="61"/>
    </location>
</feature>
<dbReference type="AlphaFoldDB" id="A0A553DQP2"/>
<sequence>MKTGSLITQLRKEKGLSRDDLGAIVGTSGAVIGRYEREEITPSVEIANKIAQALGVSLDYLVGNNSVMVKDKKIVERIEDIASMPDSEQKQIFSVIDALIRDYKAKKAYS</sequence>
<dbReference type="OrthoDB" id="881869at2"/>
<dbReference type="Proteomes" id="UP000316371">
    <property type="component" value="Unassembled WGS sequence"/>
</dbReference>
<dbReference type="PROSITE" id="PS50943">
    <property type="entry name" value="HTH_CROC1"/>
    <property type="match status" value="1"/>
</dbReference>
<protein>
    <submittedName>
        <fullName evidence="3">Helix-turn-helix transcriptional regulator</fullName>
    </submittedName>
</protein>
<name>A0A553DQP2_9FLAO</name>
<organism evidence="3 4">
    <name type="scientific">Flavobacterium restrictum</name>
    <dbReference type="NCBI Taxonomy" id="2594428"/>
    <lineage>
        <taxon>Bacteria</taxon>
        <taxon>Pseudomonadati</taxon>
        <taxon>Bacteroidota</taxon>
        <taxon>Flavobacteriia</taxon>
        <taxon>Flavobacteriales</taxon>
        <taxon>Flavobacteriaceae</taxon>
        <taxon>Flavobacterium</taxon>
    </lineage>
</organism>
<dbReference type="EMBL" id="VJZT01000030">
    <property type="protein sequence ID" value="TRX35077.1"/>
    <property type="molecule type" value="Genomic_DNA"/>
</dbReference>
<evidence type="ECO:0000259" key="2">
    <source>
        <dbReference type="PROSITE" id="PS50943"/>
    </source>
</evidence>
<keyword evidence="1" id="KW-0238">DNA-binding</keyword>
<dbReference type="InterPro" id="IPR049639">
    <property type="entry name" value="RstR"/>
</dbReference>
<dbReference type="PANTHER" id="PTHR46558">
    <property type="entry name" value="TRACRIPTIONAL REGULATORY PROTEIN-RELATED-RELATED"/>
    <property type="match status" value="1"/>
</dbReference>
<dbReference type="CDD" id="cd00093">
    <property type="entry name" value="HTH_XRE"/>
    <property type="match status" value="1"/>
</dbReference>
<evidence type="ECO:0000256" key="1">
    <source>
        <dbReference type="ARBA" id="ARBA00023125"/>
    </source>
</evidence>
<dbReference type="InterPro" id="IPR010982">
    <property type="entry name" value="Lambda_DNA-bd_dom_sf"/>
</dbReference>
<dbReference type="NCBIfam" id="NF041951">
    <property type="entry name" value="phage_RstR"/>
    <property type="match status" value="1"/>
</dbReference>
<dbReference type="Pfam" id="PF01381">
    <property type="entry name" value="HTH_3"/>
    <property type="match status" value="1"/>
</dbReference>
<keyword evidence="4" id="KW-1185">Reference proteome</keyword>
<evidence type="ECO:0000313" key="3">
    <source>
        <dbReference type="EMBL" id="TRX35077.1"/>
    </source>
</evidence>
<evidence type="ECO:0000313" key="4">
    <source>
        <dbReference type="Proteomes" id="UP000316371"/>
    </source>
</evidence>
<dbReference type="SMART" id="SM00530">
    <property type="entry name" value="HTH_XRE"/>
    <property type="match status" value="1"/>
</dbReference>
<dbReference type="GO" id="GO:0003677">
    <property type="term" value="F:DNA binding"/>
    <property type="evidence" value="ECO:0007669"/>
    <property type="project" value="UniProtKB-KW"/>
</dbReference>
<dbReference type="InterPro" id="IPR001387">
    <property type="entry name" value="Cro/C1-type_HTH"/>
</dbReference>
<dbReference type="RefSeq" id="WP_144257682.1">
    <property type="nucleotide sequence ID" value="NZ_VJZT01000030.1"/>
</dbReference>
<proteinExistence type="predicted"/>
<dbReference type="SUPFAM" id="SSF47413">
    <property type="entry name" value="lambda repressor-like DNA-binding domains"/>
    <property type="match status" value="1"/>
</dbReference>
<gene>
    <name evidence="3" type="ORF">FNW21_15605</name>
</gene>
<reference evidence="3 4" key="1">
    <citation type="submission" date="2019-07" db="EMBL/GenBank/DDBJ databases">
        <title>Novel species of Flavobacterium.</title>
        <authorList>
            <person name="Liu Q."/>
            <person name="Xin Y.-H."/>
        </authorList>
    </citation>
    <scope>NUCLEOTIDE SEQUENCE [LARGE SCALE GENOMIC DNA]</scope>
    <source>
        <strain evidence="3 4">LB1R34</strain>
    </source>
</reference>